<evidence type="ECO:0000259" key="5">
    <source>
        <dbReference type="PROSITE" id="PS50222"/>
    </source>
</evidence>
<gene>
    <name evidence="6" type="primary">BnaA09g13280D</name>
    <name evidence="6" type="ORF">GSBRNA2T00070632001</name>
</gene>
<evidence type="ECO:0000313" key="7">
    <source>
        <dbReference type="Proteomes" id="UP000028999"/>
    </source>
</evidence>
<dbReference type="GO" id="GO:0007165">
    <property type="term" value="P:signal transduction"/>
    <property type="evidence" value="ECO:0000318"/>
    <property type="project" value="GO_Central"/>
</dbReference>
<dbReference type="Pfam" id="PF00036">
    <property type="entry name" value="EF-hand_1"/>
    <property type="match status" value="1"/>
</dbReference>
<reference evidence="6 7" key="1">
    <citation type="journal article" date="2014" name="Science">
        <title>Plant genetics. Early allopolyploid evolution in the post-Neolithic Brassica napus oilseed genome.</title>
        <authorList>
            <person name="Chalhoub B."/>
            <person name="Denoeud F."/>
            <person name="Liu S."/>
            <person name="Parkin I.A."/>
            <person name="Tang H."/>
            <person name="Wang X."/>
            <person name="Chiquet J."/>
            <person name="Belcram H."/>
            <person name="Tong C."/>
            <person name="Samans B."/>
            <person name="Correa M."/>
            <person name="Da Silva C."/>
            <person name="Just J."/>
            <person name="Falentin C."/>
            <person name="Koh C.S."/>
            <person name="Le Clainche I."/>
            <person name="Bernard M."/>
            <person name="Bento P."/>
            <person name="Noel B."/>
            <person name="Labadie K."/>
            <person name="Alberti A."/>
            <person name="Charles M."/>
            <person name="Arnaud D."/>
            <person name="Guo H."/>
            <person name="Daviaud C."/>
            <person name="Alamery S."/>
            <person name="Jabbari K."/>
            <person name="Zhao M."/>
            <person name="Edger P.P."/>
            <person name="Chelaifa H."/>
            <person name="Tack D."/>
            <person name="Lassalle G."/>
            <person name="Mestiri I."/>
            <person name="Schnel N."/>
            <person name="Le Paslier M.C."/>
            <person name="Fan G."/>
            <person name="Renault V."/>
            <person name="Bayer P.E."/>
            <person name="Golicz A.A."/>
            <person name="Manoli S."/>
            <person name="Lee T.H."/>
            <person name="Thi V.H."/>
            <person name="Chalabi S."/>
            <person name="Hu Q."/>
            <person name="Fan C."/>
            <person name="Tollenaere R."/>
            <person name="Lu Y."/>
            <person name="Battail C."/>
            <person name="Shen J."/>
            <person name="Sidebottom C.H."/>
            <person name="Wang X."/>
            <person name="Canaguier A."/>
            <person name="Chauveau A."/>
            <person name="Berard A."/>
            <person name="Deniot G."/>
            <person name="Guan M."/>
            <person name="Liu Z."/>
            <person name="Sun F."/>
            <person name="Lim Y.P."/>
            <person name="Lyons E."/>
            <person name="Town C.D."/>
            <person name="Bancroft I."/>
            <person name="Wang X."/>
            <person name="Meng J."/>
            <person name="Ma J."/>
            <person name="Pires J.C."/>
            <person name="King G.J."/>
            <person name="Brunel D."/>
            <person name="Delourme R."/>
            <person name="Renard M."/>
            <person name="Aury J.M."/>
            <person name="Adams K.L."/>
            <person name="Batley J."/>
            <person name="Snowdon R.J."/>
            <person name="Tost J."/>
            <person name="Edwards D."/>
            <person name="Zhou Y."/>
            <person name="Hua W."/>
            <person name="Sharpe A.G."/>
            <person name="Paterson A.H."/>
            <person name="Guan C."/>
            <person name="Wincker P."/>
        </authorList>
    </citation>
    <scope>NUCLEOTIDE SEQUENCE [LARGE SCALE GENOMIC DNA]</scope>
    <source>
        <strain evidence="7">cv. Darmor-bzh</strain>
    </source>
</reference>
<dbReference type="EMBL" id="LK032028">
    <property type="protein sequence ID" value="CDY12946.1"/>
    <property type="molecule type" value="Genomic_DNA"/>
</dbReference>
<dbReference type="GO" id="GO:0005634">
    <property type="term" value="C:nucleus"/>
    <property type="evidence" value="ECO:0000318"/>
    <property type="project" value="GO_Central"/>
</dbReference>
<dbReference type="AlphaFoldDB" id="A0A078FIC6"/>
<dbReference type="InterPro" id="IPR002048">
    <property type="entry name" value="EF_hand_dom"/>
</dbReference>
<dbReference type="OMA" id="MERCHTI"/>
<evidence type="ECO:0000313" key="6">
    <source>
        <dbReference type="EMBL" id="CDY12946.1"/>
    </source>
</evidence>
<dbReference type="Gene3D" id="3.40.50.10140">
    <property type="entry name" value="Toll/interleukin-1 receptor homology (TIR) domain"/>
    <property type="match status" value="1"/>
</dbReference>
<feature type="domain" description="EF-hand" evidence="5">
    <location>
        <begin position="214"/>
        <end position="249"/>
    </location>
</feature>
<dbReference type="STRING" id="3708.A0A078FIC6"/>
<dbReference type="PROSITE" id="PS00018">
    <property type="entry name" value="EF_HAND_1"/>
    <property type="match status" value="2"/>
</dbReference>
<dbReference type="PANTHER" id="PTHR32009">
    <property type="entry name" value="TMV RESISTANCE PROTEIN N-LIKE"/>
    <property type="match status" value="1"/>
</dbReference>
<dbReference type="SUPFAM" id="SSF52200">
    <property type="entry name" value="Toll/Interleukin receptor TIR domain"/>
    <property type="match status" value="1"/>
</dbReference>
<proteinExistence type="predicted"/>
<dbReference type="GO" id="GO:0005509">
    <property type="term" value="F:calcium ion binding"/>
    <property type="evidence" value="ECO:0007669"/>
    <property type="project" value="InterPro"/>
</dbReference>
<dbReference type="InterPro" id="IPR035897">
    <property type="entry name" value="Toll_tir_struct_dom_sf"/>
</dbReference>
<dbReference type="InterPro" id="IPR018247">
    <property type="entry name" value="EF_Hand_1_Ca_BS"/>
</dbReference>
<dbReference type="SMART" id="SM00255">
    <property type="entry name" value="TIR"/>
    <property type="match status" value="1"/>
</dbReference>
<dbReference type="Proteomes" id="UP000028999">
    <property type="component" value="Unassembled WGS sequence"/>
</dbReference>
<dbReference type="Gramene" id="CDY12946">
    <property type="protein sequence ID" value="CDY12946"/>
    <property type="gene ID" value="GSBRNA2T00070632001"/>
</dbReference>
<dbReference type="PROSITE" id="PS50104">
    <property type="entry name" value="TIR"/>
    <property type="match status" value="1"/>
</dbReference>
<dbReference type="FunFam" id="1.10.238.10:FF:000003">
    <property type="entry name" value="Calmodulin A"/>
    <property type="match status" value="1"/>
</dbReference>
<organism evidence="6 7">
    <name type="scientific">Brassica napus</name>
    <name type="common">Rape</name>
    <dbReference type="NCBI Taxonomy" id="3708"/>
    <lineage>
        <taxon>Eukaryota</taxon>
        <taxon>Viridiplantae</taxon>
        <taxon>Streptophyta</taxon>
        <taxon>Embryophyta</taxon>
        <taxon>Tracheophyta</taxon>
        <taxon>Spermatophyta</taxon>
        <taxon>Magnoliopsida</taxon>
        <taxon>eudicotyledons</taxon>
        <taxon>Gunneridae</taxon>
        <taxon>Pentapetalae</taxon>
        <taxon>rosids</taxon>
        <taxon>malvids</taxon>
        <taxon>Brassicales</taxon>
        <taxon>Brassicaceae</taxon>
        <taxon>Brassiceae</taxon>
        <taxon>Brassica</taxon>
    </lineage>
</organism>
<dbReference type="FunFam" id="3.40.50.10140:FF:000007">
    <property type="entry name" value="Disease resistance protein (TIR-NBS-LRR class)"/>
    <property type="match status" value="1"/>
</dbReference>
<dbReference type="PaxDb" id="3708-A0A078FIC6"/>
<evidence type="ECO:0000259" key="4">
    <source>
        <dbReference type="PROSITE" id="PS50104"/>
    </source>
</evidence>
<dbReference type="SMART" id="SM00054">
    <property type="entry name" value="EFh"/>
    <property type="match status" value="2"/>
</dbReference>
<keyword evidence="2" id="KW-0106">Calcium</keyword>
<feature type="domain" description="EF-hand" evidence="5">
    <location>
        <begin position="171"/>
        <end position="206"/>
    </location>
</feature>
<keyword evidence="7" id="KW-1185">Reference proteome</keyword>
<protein>
    <submittedName>
        <fullName evidence="6">BnaA09g13280D protein</fullName>
    </submittedName>
</protein>
<dbReference type="Gene3D" id="1.10.238.10">
    <property type="entry name" value="EF-hand"/>
    <property type="match status" value="1"/>
</dbReference>
<dbReference type="PROSITE" id="PS50222">
    <property type="entry name" value="EF_HAND_2"/>
    <property type="match status" value="2"/>
</dbReference>
<feature type="domain" description="TIR" evidence="4">
    <location>
        <begin position="7"/>
        <end position="171"/>
    </location>
</feature>
<dbReference type="SUPFAM" id="SSF47473">
    <property type="entry name" value="EF-hand"/>
    <property type="match status" value="1"/>
</dbReference>
<dbReference type="InterPro" id="IPR000157">
    <property type="entry name" value="TIR_dom"/>
</dbReference>
<dbReference type="Pfam" id="PF01582">
    <property type="entry name" value="TIR"/>
    <property type="match status" value="1"/>
</dbReference>
<sequence length="257" mass="29466">MAASSSLPHVVFPSFHGPDVRKGILSHLHIVFERKKITMFKDQEMERCQQIGSKLIQAIREAKASLVLISKNYASSRCCLDELLEILKCKESSGQIVMPIFYDVDPSDVRKQKGDFGITFKTTCQGATEEKKQRWIEALTCVATITGEDSRTWANDAAMLEKISTVMLKQLKIQKLKEKFRIHDLDHNGFITNHELRYVMSTTDKQARKIVDKATDKQVRKIIKAADVDNDGQISFDEFVKFIENDENYDEFVKLTR</sequence>
<evidence type="ECO:0000256" key="2">
    <source>
        <dbReference type="ARBA" id="ARBA00022837"/>
    </source>
</evidence>
<evidence type="ECO:0000256" key="1">
    <source>
        <dbReference type="ARBA" id="ARBA00022737"/>
    </source>
</evidence>
<accession>A0A078FIC6</accession>
<keyword evidence="1" id="KW-0677">Repeat</keyword>
<keyword evidence="3" id="KW-0520">NAD</keyword>
<evidence type="ECO:0000256" key="3">
    <source>
        <dbReference type="ARBA" id="ARBA00023027"/>
    </source>
</evidence>
<dbReference type="PANTHER" id="PTHR32009:SF103">
    <property type="entry name" value="GENOME ASSEMBLY, CHROMOSOME: A09"/>
    <property type="match status" value="1"/>
</dbReference>
<dbReference type="Pfam" id="PF13405">
    <property type="entry name" value="EF-hand_6"/>
    <property type="match status" value="1"/>
</dbReference>
<name>A0A078FIC6_BRANA</name>
<dbReference type="CDD" id="cd00051">
    <property type="entry name" value="EFh"/>
    <property type="match status" value="1"/>
</dbReference>
<dbReference type="InterPro" id="IPR011992">
    <property type="entry name" value="EF-hand-dom_pair"/>
</dbReference>